<dbReference type="Gene3D" id="2.30.42.10">
    <property type="match status" value="1"/>
</dbReference>
<name>A0A3D9LAV3_9MICC</name>
<keyword evidence="1" id="KW-0720">Serine protease</keyword>
<dbReference type="PROSITE" id="PS51786">
    <property type="entry name" value="LON_PROTEOLYTIC"/>
    <property type="match status" value="1"/>
</dbReference>
<keyword evidence="3" id="KW-1133">Transmembrane helix</keyword>
<dbReference type="OrthoDB" id="2356897at2"/>
<evidence type="ECO:0000256" key="3">
    <source>
        <dbReference type="SAM" id="Phobius"/>
    </source>
</evidence>
<proteinExistence type="inferred from homology"/>
<dbReference type="EMBL" id="QREH01000001">
    <property type="protein sequence ID" value="REE03501.1"/>
    <property type="molecule type" value="Genomic_DNA"/>
</dbReference>
<evidence type="ECO:0000313" key="5">
    <source>
        <dbReference type="EMBL" id="REE03501.1"/>
    </source>
</evidence>
<sequence>MSETGHPPSSPSAVPGSATPYAGQAPAEAPDLRDATDLKTWTRRTHAGRRRRRITAVAGAVAGLLTLTAVALPSPFIIESPGPTFNTIGEFEGEPVITVAGAETYPTDGNLDLTTVYVSGAPTGWTTFLDVMRSWVNPTASVIPQELVYPSGTTSEEVNVENSEAMATSQSWAVAAALENLGIDYRQTLFVAGFTEDSQATDLLQPEDQLVTADGIEVTGLEGLKNRLNDSGGEPVDLGIVRDGQQRTVEVPVYEGPQGEWLMGVFLDSDFEFPLDVAITLENVGGPSAGLMFALGIVDELTPGAMAGGQHLAGTGTIDPDGTVGEIGGIVQKVAGAQAGGARHFLAPAGNCAELAGNVPEGIEVYSVTTLEQARTVVETVGSGETPQAPTCG</sequence>
<evidence type="ECO:0000313" key="6">
    <source>
        <dbReference type="Proteomes" id="UP000256727"/>
    </source>
</evidence>
<keyword evidence="3" id="KW-0472">Membrane</keyword>
<feature type="domain" description="Lon proteolytic" evidence="4">
    <location>
        <begin position="282"/>
        <end position="381"/>
    </location>
</feature>
<protein>
    <recommendedName>
        <fullName evidence="1">endopeptidase La</fullName>
        <ecNumber evidence="1">3.4.21.53</ecNumber>
    </recommendedName>
</protein>
<organism evidence="5 6">
    <name type="scientific">Citricoccus muralis</name>
    <dbReference type="NCBI Taxonomy" id="169134"/>
    <lineage>
        <taxon>Bacteria</taxon>
        <taxon>Bacillati</taxon>
        <taxon>Actinomycetota</taxon>
        <taxon>Actinomycetes</taxon>
        <taxon>Micrococcales</taxon>
        <taxon>Micrococcaceae</taxon>
        <taxon>Citricoccus</taxon>
    </lineage>
</organism>
<dbReference type="EC" id="3.4.21.53" evidence="1"/>
<feature type="compositionally biased region" description="Low complexity" evidence="2">
    <location>
        <begin position="11"/>
        <end position="20"/>
    </location>
</feature>
<dbReference type="Gene3D" id="3.30.230.10">
    <property type="match status" value="1"/>
</dbReference>
<comment type="similarity">
    <text evidence="1">Belongs to the peptidase S16 family.</text>
</comment>
<feature type="active site" evidence="1">
    <location>
        <position position="333"/>
    </location>
</feature>
<dbReference type="Pfam" id="PF05362">
    <property type="entry name" value="Lon_C"/>
    <property type="match status" value="1"/>
</dbReference>
<dbReference type="InterPro" id="IPR036034">
    <property type="entry name" value="PDZ_sf"/>
</dbReference>
<dbReference type="GO" id="GO:0006508">
    <property type="term" value="P:proteolysis"/>
    <property type="evidence" value="ECO:0007669"/>
    <property type="project" value="UniProtKB-KW"/>
</dbReference>
<dbReference type="PANTHER" id="PTHR10046">
    <property type="entry name" value="ATP DEPENDENT LON PROTEASE FAMILY MEMBER"/>
    <property type="match status" value="1"/>
</dbReference>
<evidence type="ECO:0000256" key="1">
    <source>
        <dbReference type="PROSITE-ProRule" id="PRU01122"/>
    </source>
</evidence>
<dbReference type="InterPro" id="IPR027065">
    <property type="entry name" value="Lon_Prtase"/>
</dbReference>
<dbReference type="RefSeq" id="WP_115931607.1">
    <property type="nucleotide sequence ID" value="NZ_QREH01000001.1"/>
</dbReference>
<comment type="catalytic activity">
    <reaction evidence="1">
        <text>Hydrolysis of proteins in presence of ATP.</text>
        <dbReference type="EC" id="3.4.21.53"/>
    </reaction>
</comment>
<reference evidence="5 6" key="1">
    <citation type="submission" date="2018-07" db="EMBL/GenBank/DDBJ databases">
        <title>Sequencing the genomes of 1000 actinobacteria strains.</title>
        <authorList>
            <person name="Klenk H.-P."/>
        </authorList>
    </citation>
    <scope>NUCLEOTIDE SEQUENCE [LARGE SCALE GENOMIC DNA]</scope>
    <source>
        <strain evidence="5 6">DSM 14442</strain>
    </source>
</reference>
<keyword evidence="3" id="KW-0812">Transmembrane</keyword>
<accession>A0A3D9LAV3</accession>
<dbReference type="GO" id="GO:0005524">
    <property type="term" value="F:ATP binding"/>
    <property type="evidence" value="ECO:0007669"/>
    <property type="project" value="InterPro"/>
</dbReference>
<evidence type="ECO:0000256" key="2">
    <source>
        <dbReference type="SAM" id="MobiDB-lite"/>
    </source>
</evidence>
<dbReference type="GO" id="GO:0004176">
    <property type="term" value="F:ATP-dependent peptidase activity"/>
    <property type="evidence" value="ECO:0007669"/>
    <property type="project" value="UniProtKB-UniRule"/>
</dbReference>
<feature type="active site" evidence="1">
    <location>
        <position position="288"/>
    </location>
</feature>
<feature type="region of interest" description="Disordered" evidence="2">
    <location>
        <begin position="1"/>
        <end position="49"/>
    </location>
</feature>
<dbReference type="InterPro" id="IPR014721">
    <property type="entry name" value="Ribsml_uS5_D2-typ_fold_subgr"/>
</dbReference>
<dbReference type="InterPro" id="IPR008269">
    <property type="entry name" value="Lon_proteolytic"/>
</dbReference>
<keyword evidence="6" id="KW-1185">Reference proteome</keyword>
<dbReference type="GO" id="GO:0030163">
    <property type="term" value="P:protein catabolic process"/>
    <property type="evidence" value="ECO:0007669"/>
    <property type="project" value="InterPro"/>
</dbReference>
<dbReference type="GO" id="GO:0004252">
    <property type="term" value="F:serine-type endopeptidase activity"/>
    <property type="evidence" value="ECO:0007669"/>
    <property type="project" value="UniProtKB-UniRule"/>
</dbReference>
<dbReference type="InterPro" id="IPR020568">
    <property type="entry name" value="Ribosomal_Su5_D2-typ_SF"/>
</dbReference>
<feature type="transmembrane region" description="Helical" evidence="3">
    <location>
        <begin position="54"/>
        <end position="78"/>
    </location>
</feature>
<dbReference type="SUPFAM" id="SSF54211">
    <property type="entry name" value="Ribosomal protein S5 domain 2-like"/>
    <property type="match status" value="1"/>
</dbReference>
<gene>
    <name evidence="5" type="ORF">C8E99_1313</name>
</gene>
<dbReference type="Proteomes" id="UP000256727">
    <property type="component" value="Unassembled WGS sequence"/>
</dbReference>
<comment type="caution">
    <text evidence="5">The sequence shown here is derived from an EMBL/GenBank/DDBJ whole genome shotgun (WGS) entry which is preliminary data.</text>
</comment>
<evidence type="ECO:0000259" key="4">
    <source>
        <dbReference type="PROSITE" id="PS51786"/>
    </source>
</evidence>
<dbReference type="AlphaFoldDB" id="A0A3D9LAV3"/>
<dbReference type="SUPFAM" id="SSF50156">
    <property type="entry name" value="PDZ domain-like"/>
    <property type="match status" value="1"/>
</dbReference>
<keyword evidence="1" id="KW-0645">Protease</keyword>
<keyword evidence="1" id="KW-0378">Hydrolase</keyword>